<accession>A0ABV8JTN7</accession>
<evidence type="ECO:0000256" key="2">
    <source>
        <dbReference type="ARBA" id="ARBA00011955"/>
    </source>
</evidence>
<dbReference type="EC" id="2.7.1.180" evidence="2 11"/>
<comment type="caution">
    <text evidence="12">The sequence shown here is derived from an EMBL/GenBank/DDBJ whole genome shotgun (WGS) entry which is preliminary data.</text>
</comment>
<dbReference type="InterPro" id="IPR024932">
    <property type="entry name" value="ApbE"/>
</dbReference>
<dbReference type="GO" id="GO:0016740">
    <property type="term" value="F:transferase activity"/>
    <property type="evidence" value="ECO:0007669"/>
    <property type="project" value="UniProtKB-KW"/>
</dbReference>
<dbReference type="PIRSF" id="PIRSF006268">
    <property type="entry name" value="ApbE"/>
    <property type="match status" value="1"/>
</dbReference>
<proteinExistence type="inferred from homology"/>
<evidence type="ECO:0000256" key="7">
    <source>
        <dbReference type="ARBA" id="ARBA00022827"/>
    </source>
</evidence>
<dbReference type="Pfam" id="PF02424">
    <property type="entry name" value="ApbE"/>
    <property type="match status" value="1"/>
</dbReference>
<dbReference type="Proteomes" id="UP001595814">
    <property type="component" value="Unassembled WGS sequence"/>
</dbReference>
<dbReference type="PANTHER" id="PTHR30040:SF2">
    <property type="entry name" value="FAD:PROTEIN FMN TRANSFERASE"/>
    <property type="match status" value="1"/>
</dbReference>
<comment type="catalytic activity">
    <reaction evidence="10 11">
        <text>L-threonyl-[protein] + FAD = FMN-L-threonyl-[protein] + AMP + H(+)</text>
        <dbReference type="Rhea" id="RHEA:36847"/>
        <dbReference type="Rhea" id="RHEA-COMP:11060"/>
        <dbReference type="Rhea" id="RHEA-COMP:11061"/>
        <dbReference type="ChEBI" id="CHEBI:15378"/>
        <dbReference type="ChEBI" id="CHEBI:30013"/>
        <dbReference type="ChEBI" id="CHEBI:57692"/>
        <dbReference type="ChEBI" id="CHEBI:74257"/>
        <dbReference type="ChEBI" id="CHEBI:456215"/>
        <dbReference type="EC" id="2.7.1.180"/>
    </reaction>
</comment>
<sequence length="329" mass="36570">MKKRFLYLLFFITTLGYSQQNYQRTLKLMGSRFDITVVAKDSVQGDKYINTAVAEIKRIEKLISSWDPQSQTSFINKYAGKKAVTVHPELWQLIKRSLSISKATDGAFDITYASMDRIWDFNNPDTSLPSAEEIRASVSKVGFDKVVLNEENHTVLLKKSGMKIGFGAIGKGYAADMAKKLLIKQGVSGGIINASGDMNTWGQQANGKPWKIALTNPLNKNQVFASFNLNEEAVVTSGNYEKYKMIDGKRYSHIIDPRSGWPASGLASVTIFAPQAELADALATAVFVMGKETGMNLVHQIPKVKAIIIDDQGRIFTSKNIEINRTWEN</sequence>
<keyword evidence="4 11" id="KW-0285">Flavoprotein</keyword>
<dbReference type="InterPro" id="IPR003374">
    <property type="entry name" value="ApbE-like_sf"/>
</dbReference>
<reference evidence="13" key="1">
    <citation type="journal article" date="2019" name="Int. J. Syst. Evol. Microbiol.">
        <title>The Global Catalogue of Microorganisms (GCM) 10K type strain sequencing project: providing services to taxonomists for standard genome sequencing and annotation.</title>
        <authorList>
            <consortium name="The Broad Institute Genomics Platform"/>
            <consortium name="The Broad Institute Genome Sequencing Center for Infectious Disease"/>
            <person name="Wu L."/>
            <person name="Ma J."/>
        </authorList>
    </citation>
    <scope>NUCLEOTIDE SEQUENCE [LARGE SCALE GENOMIC DNA]</scope>
    <source>
        <strain evidence="13">CECT 7477</strain>
    </source>
</reference>
<evidence type="ECO:0000256" key="6">
    <source>
        <dbReference type="ARBA" id="ARBA00022723"/>
    </source>
</evidence>
<evidence type="ECO:0000256" key="3">
    <source>
        <dbReference type="ARBA" id="ARBA00016337"/>
    </source>
</evidence>
<dbReference type="PANTHER" id="PTHR30040">
    <property type="entry name" value="THIAMINE BIOSYNTHESIS LIPOPROTEIN APBE"/>
    <property type="match status" value="1"/>
</dbReference>
<evidence type="ECO:0000313" key="13">
    <source>
        <dbReference type="Proteomes" id="UP001595814"/>
    </source>
</evidence>
<organism evidence="12 13">
    <name type="scientific">Euzebyella saccharophila</name>
    <dbReference type="NCBI Taxonomy" id="679664"/>
    <lineage>
        <taxon>Bacteria</taxon>
        <taxon>Pseudomonadati</taxon>
        <taxon>Bacteroidota</taxon>
        <taxon>Flavobacteriia</taxon>
        <taxon>Flavobacteriales</taxon>
        <taxon>Flavobacteriaceae</taxon>
        <taxon>Euzebyella</taxon>
    </lineage>
</organism>
<evidence type="ECO:0000256" key="5">
    <source>
        <dbReference type="ARBA" id="ARBA00022679"/>
    </source>
</evidence>
<evidence type="ECO:0000256" key="1">
    <source>
        <dbReference type="ARBA" id="ARBA00001946"/>
    </source>
</evidence>
<evidence type="ECO:0000313" key="12">
    <source>
        <dbReference type="EMBL" id="MFC4097875.1"/>
    </source>
</evidence>
<dbReference type="RefSeq" id="WP_225621272.1">
    <property type="nucleotide sequence ID" value="NZ_JACYFJ010000005.1"/>
</dbReference>
<keyword evidence="5 11" id="KW-0808">Transferase</keyword>
<evidence type="ECO:0000256" key="11">
    <source>
        <dbReference type="PIRNR" id="PIRNR006268"/>
    </source>
</evidence>
<gene>
    <name evidence="12" type="ORF">ACFOUT_18470</name>
</gene>
<keyword evidence="7 11" id="KW-0274">FAD</keyword>
<comment type="similarity">
    <text evidence="11">Belongs to the ApbE family.</text>
</comment>
<keyword evidence="8 11" id="KW-0460">Magnesium</keyword>
<dbReference type="Gene3D" id="3.10.520.10">
    <property type="entry name" value="ApbE-like domains"/>
    <property type="match status" value="1"/>
</dbReference>
<comment type="cofactor">
    <cofactor evidence="1">
        <name>Mg(2+)</name>
        <dbReference type="ChEBI" id="CHEBI:18420"/>
    </cofactor>
</comment>
<keyword evidence="13" id="KW-1185">Reference proteome</keyword>
<name>A0ABV8JTN7_9FLAO</name>
<keyword evidence="6 11" id="KW-0479">Metal-binding</keyword>
<evidence type="ECO:0000256" key="9">
    <source>
        <dbReference type="ARBA" id="ARBA00031306"/>
    </source>
</evidence>
<dbReference type="SUPFAM" id="SSF143631">
    <property type="entry name" value="ApbE-like"/>
    <property type="match status" value="1"/>
</dbReference>
<evidence type="ECO:0000256" key="8">
    <source>
        <dbReference type="ARBA" id="ARBA00022842"/>
    </source>
</evidence>
<evidence type="ECO:0000256" key="4">
    <source>
        <dbReference type="ARBA" id="ARBA00022630"/>
    </source>
</evidence>
<evidence type="ECO:0000256" key="10">
    <source>
        <dbReference type="ARBA" id="ARBA00048540"/>
    </source>
</evidence>
<protein>
    <recommendedName>
        <fullName evidence="3 11">FAD:protein FMN transferase</fullName>
        <ecNumber evidence="2 11">2.7.1.180</ecNumber>
    </recommendedName>
    <alternativeName>
        <fullName evidence="9 11">Flavin transferase</fullName>
    </alternativeName>
</protein>
<dbReference type="EMBL" id="JBHSAW010000025">
    <property type="protein sequence ID" value="MFC4097875.1"/>
    <property type="molecule type" value="Genomic_DNA"/>
</dbReference>